<organism evidence="2 3">
    <name type="scientific">Cirrhinus mrigala</name>
    <name type="common">Mrigala</name>
    <dbReference type="NCBI Taxonomy" id="683832"/>
    <lineage>
        <taxon>Eukaryota</taxon>
        <taxon>Metazoa</taxon>
        <taxon>Chordata</taxon>
        <taxon>Craniata</taxon>
        <taxon>Vertebrata</taxon>
        <taxon>Euteleostomi</taxon>
        <taxon>Actinopterygii</taxon>
        <taxon>Neopterygii</taxon>
        <taxon>Teleostei</taxon>
        <taxon>Ostariophysi</taxon>
        <taxon>Cypriniformes</taxon>
        <taxon>Cyprinidae</taxon>
        <taxon>Labeoninae</taxon>
        <taxon>Labeonini</taxon>
        <taxon>Cirrhinus</taxon>
    </lineage>
</organism>
<evidence type="ECO:0000313" key="2">
    <source>
        <dbReference type="EMBL" id="KAL0194627.1"/>
    </source>
</evidence>
<keyword evidence="3" id="KW-1185">Reference proteome</keyword>
<comment type="caution">
    <text evidence="2">The sequence shown here is derived from an EMBL/GenBank/DDBJ whole genome shotgun (WGS) entry which is preliminary data.</text>
</comment>
<dbReference type="AlphaFoldDB" id="A0ABD0R823"/>
<dbReference type="EMBL" id="JAMKFB020000004">
    <property type="protein sequence ID" value="KAL0194627.1"/>
    <property type="molecule type" value="Genomic_DNA"/>
</dbReference>
<name>A0ABD0R823_CIRMR</name>
<gene>
    <name evidence="2" type="ORF">M9458_008199</name>
</gene>
<reference evidence="2 3" key="1">
    <citation type="submission" date="2024-05" db="EMBL/GenBank/DDBJ databases">
        <title>Genome sequencing and assembly of Indian major carp, Cirrhinus mrigala (Hamilton, 1822).</title>
        <authorList>
            <person name="Mohindra V."/>
            <person name="Chowdhury L.M."/>
            <person name="Lal K."/>
            <person name="Jena J.K."/>
        </authorList>
    </citation>
    <scope>NUCLEOTIDE SEQUENCE [LARGE SCALE GENOMIC DNA]</scope>
    <source>
        <strain evidence="2">CM1030</strain>
        <tissue evidence="2">Blood</tissue>
    </source>
</reference>
<evidence type="ECO:0000256" key="1">
    <source>
        <dbReference type="SAM" id="MobiDB-lite"/>
    </source>
</evidence>
<dbReference type="Proteomes" id="UP001529510">
    <property type="component" value="Unassembled WGS sequence"/>
</dbReference>
<feature type="non-terminal residue" evidence="2">
    <location>
        <position position="1"/>
    </location>
</feature>
<feature type="compositionally biased region" description="Basic and acidic residues" evidence="1">
    <location>
        <begin position="59"/>
        <end position="105"/>
    </location>
</feature>
<sequence>CEGPRSSLAALLDYALRCVGSAFTVSVAEEQRDIAVTPAVQPAREMAAAPELKSASEVSSDHKSAPEVSSDHKSASEVSSDHKSAPEVSSDHKSAPEVSSDHKSAPEVSSVNKSASEVSSVYKSASEASPVGEAAPMPPEVSAVAVKPPKEAAFTYELSTSLLVPVQSPAAPPAPPWRAPSAPAPPPALPWRVPALPVLPQSPGPPHGPGPPTLALSRPHPTAPLDCCRSLGGILSLAFSPGHLVSSVSPPASWTSCSLYGIPLCLALWIMYAADPPMPTSRTTLAPRPYIPVCCCSDPACLTMYLSRPVNKSLRMDPLASRLPLHVTIPQMLDWIEIWGTMTGITSEAA</sequence>
<protein>
    <submittedName>
        <fullName evidence="2">Uncharacterized protein</fullName>
    </submittedName>
</protein>
<accession>A0ABD0R823</accession>
<evidence type="ECO:0000313" key="3">
    <source>
        <dbReference type="Proteomes" id="UP001529510"/>
    </source>
</evidence>
<proteinExistence type="predicted"/>
<feature type="region of interest" description="Disordered" evidence="1">
    <location>
        <begin position="30"/>
        <end position="114"/>
    </location>
</feature>